<comment type="catalytic activity">
    <reaction evidence="15">
        <text>Release of an unsubstituted, C-terminal glutamyl residue, typically from Ac-Asp-Glu or folylpoly-gamma-glutamates.</text>
        <dbReference type="EC" id="3.4.17.21"/>
    </reaction>
</comment>
<keyword evidence="14" id="KW-0325">Glycoprotein</keyword>
<keyword evidence="13 18" id="KW-0472">Membrane</keyword>
<evidence type="ECO:0000256" key="8">
    <source>
        <dbReference type="ARBA" id="ARBA00022801"/>
    </source>
</evidence>
<evidence type="ECO:0000256" key="16">
    <source>
        <dbReference type="ARBA" id="ARBA00066561"/>
    </source>
</evidence>
<dbReference type="GO" id="GO:0016020">
    <property type="term" value="C:membrane"/>
    <property type="evidence" value="ECO:0007669"/>
    <property type="project" value="UniProtKB-SubCell"/>
</dbReference>
<dbReference type="GO" id="GO:0046872">
    <property type="term" value="F:metal ion binding"/>
    <property type="evidence" value="ECO:0007669"/>
    <property type="project" value="UniProtKB-KW"/>
</dbReference>
<keyword evidence="10" id="KW-0735">Signal-anchor</keyword>
<dbReference type="GO" id="GO:0004181">
    <property type="term" value="F:metallocarboxypeptidase activity"/>
    <property type="evidence" value="ECO:0007669"/>
    <property type="project" value="UniProtKB-EC"/>
</dbReference>
<evidence type="ECO:0000313" key="23">
    <source>
        <dbReference type="Proteomes" id="UP001519460"/>
    </source>
</evidence>
<evidence type="ECO:0000256" key="9">
    <source>
        <dbReference type="ARBA" id="ARBA00022833"/>
    </source>
</evidence>
<evidence type="ECO:0000256" key="6">
    <source>
        <dbReference type="ARBA" id="ARBA00022692"/>
    </source>
</evidence>
<dbReference type="CDD" id="cd08022">
    <property type="entry name" value="M28_PSMA_like"/>
    <property type="match status" value="1"/>
</dbReference>
<organism evidence="22 23">
    <name type="scientific">Batillaria attramentaria</name>
    <dbReference type="NCBI Taxonomy" id="370345"/>
    <lineage>
        <taxon>Eukaryota</taxon>
        <taxon>Metazoa</taxon>
        <taxon>Spiralia</taxon>
        <taxon>Lophotrochozoa</taxon>
        <taxon>Mollusca</taxon>
        <taxon>Gastropoda</taxon>
        <taxon>Caenogastropoda</taxon>
        <taxon>Sorbeoconcha</taxon>
        <taxon>Cerithioidea</taxon>
        <taxon>Batillariidae</taxon>
        <taxon>Batillaria</taxon>
    </lineage>
</organism>
<protein>
    <recommendedName>
        <fullName evidence="16">glutamate carboxypeptidase II</fullName>
        <ecNumber evidence="16">3.4.17.21</ecNumber>
    </recommendedName>
</protein>
<keyword evidence="23" id="KW-1185">Reference proteome</keyword>
<feature type="region of interest" description="Disordered" evidence="17">
    <location>
        <begin position="49"/>
        <end position="72"/>
    </location>
</feature>
<reference evidence="22 23" key="1">
    <citation type="journal article" date="2023" name="Sci. Data">
        <title>Genome assembly of the Korean intertidal mud-creeper Batillaria attramentaria.</title>
        <authorList>
            <person name="Patra A.K."/>
            <person name="Ho P.T."/>
            <person name="Jun S."/>
            <person name="Lee S.J."/>
            <person name="Kim Y."/>
            <person name="Won Y.J."/>
        </authorList>
    </citation>
    <scope>NUCLEOTIDE SEQUENCE [LARGE SCALE GENOMIC DNA]</scope>
    <source>
        <strain evidence="22">Wonlab-2016</strain>
    </source>
</reference>
<evidence type="ECO:0000256" key="3">
    <source>
        <dbReference type="ARBA" id="ARBA00005634"/>
    </source>
</evidence>
<sequence>FDSIESMNSEELLVKRRRGSKKYLIIFGVVCAICFVIGVLIGYFSHPGSESTGHSSSTSPSTDKDRIRETLRNYTRDPRLAGTAQDDDLSKMIEQEWRVNGLEGVHLATYDVLLPFPNKSDPNMGAPVYVNYGRIEDFQFLANNHSINFTGRVVIARYGKIFRGDKVHNAERFNASAVILYSDPYDFNKQEGSEKPYPDSWWLPPTGMQRGTVYIDNGDPQTFLYPSTYYAHRTSEQDARLPKIPCQPIGYGDAVKFLKDIDGDEAPGDWQGKLPFKYHIGPGYMNGTDLQVRVVVNNYMKVKPVHNVIGYIKGSEEPDRYVLLGNHHDAWVFGALDPLSGSATLTEITRVFGLMLQKGHRPRRTLVFCSWDAEESGLMGSVEWVEDNLKLLQQRGVAYLNVDYAVDGHYSIAVGSSPLLQDVLYAVAKKVPSPNATAASTLYELWKQRPVGNGSDEEPYFIYSLGSGSDMAAFYQRAGVPSVDMWMTYDELKLDILSYPLYHSSYETFFFYDTYIDPGFNFTKAMAQMWALTASELANAELLPFKVERYSQAVSSFLDSLMESFEQQWDLHKVNVDAFKSAVSNFTKATKTFQQNLNTDKNLNNSLHVRIINDCLMQLERAFLDPEGLPGRKDQKHVMFAPSQFDAYTDSSFPGIVDTMFEIENGEGQWEQLKQQVYIATYIIQSAASTLEDVGL</sequence>
<evidence type="ECO:0000256" key="12">
    <source>
        <dbReference type="ARBA" id="ARBA00023049"/>
    </source>
</evidence>
<keyword evidence="5" id="KW-0645">Protease</keyword>
<dbReference type="Pfam" id="PF02225">
    <property type="entry name" value="PA"/>
    <property type="match status" value="1"/>
</dbReference>
<evidence type="ECO:0000259" key="19">
    <source>
        <dbReference type="Pfam" id="PF02225"/>
    </source>
</evidence>
<dbReference type="EC" id="3.4.17.21" evidence="16"/>
<gene>
    <name evidence="22" type="ORF">BaRGS_00019513</name>
</gene>
<proteinExistence type="inferred from homology"/>
<keyword evidence="7" id="KW-0479">Metal-binding</keyword>
<dbReference type="CDD" id="cd02121">
    <property type="entry name" value="PA_GCPII_like"/>
    <property type="match status" value="1"/>
</dbReference>
<dbReference type="SUPFAM" id="SSF52025">
    <property type="entry name" value="PA domain"/>
    <property type="match status" value="1"/>
</dbReference>
<evidence type="ECO:0000256" key="15">
    <source>
        <dbReference type="ARBA" id="ARBA00052003"/>
    </source>
</evidence>
<dbReference type="InterPro" id="IPR036757">
    <property type="entry name" value="TFR-like_dimer_dom_sf"/>
</dbReference>
<feature type="compositionally biased region" description="Low complexity" evidence="17">
    <location>
        <begin position="49"/>
        <end position="61"/>
    </location>
</feature>
<dbReference type="PANTHER" id="PTHR10404:SF77">
    <property type="entry name" value="GLUTAMATE CARBOXYPEPTIDASE 2 HOMOLOG"/>
    <property type="match status" value="1"/>
</dbReference>
<feature type="domain" description="PA" evidence="19">
    <location>
        <begin position="126"/>
        <end position="212"/>
    </location>
</feature>
<keyword evidence="11 18" id="KW-1133">Transmembrane helix</keyword>
<dbReference type="Gene3D" id="3.40.630.10">
    <property type="entry name" value="Zn peptidases"/>
    <property type="match status" value="1"/>
</dbReference>
<dbReference type="InterPro" id="IPR007365">
    <property type="entry name" value="TFR-like_dimer_dom"/>
</dbReference>
<dbReference type="InterPro" id="IPR039373">
    <property type="entry name" value="Peptidase_M28B"/>
</dbReference>
<feature type="domain" description="Transferrin receptor-like dimerisation" evidence="20">
    <location>
        <begin position="575"/>
        <end position="692"/>
    </location>
</feature>
<dbReference type="Gene3D" id="1.20.930.40">
    <property type="entry name" value="Transferrin receptor-like, dimerisation domain"/>
    <property type="match status" value="1"/>
</dbReference>
<feature type="compositionally biased region" description="Basic and acidic residues" evidence="17">
    <location>
        <begin position="62"/>
        <end position="72"/>
    </location>
</feature>
<dbReference type="FunFam" id="3.40.630.10:FF:000009">
    <property type="entry name" value="N-acetylated-alpha-linked acidic dipeptidase 2"/>
    <property type="match status" value="1"/>
</dbReference>
<dbReference type="Pfam" id="PF04253">
    <property type="entry name" value="TFR_dimer"/>
    <property type="match status" value="1"/>
</dbReference>
<evidence type="ECO:0000256" key="14">
    <source>
        <dbReference type="ARBA" id="ARBA00023180"/>
    </source>
</evidence>
<comment type="cofactor">
    <cofactor evidence="1">
        <name>Zn(2+)</name>
        <dbReference type="ChEBI" id="CHEBI:29105"/>
    </cofactor>
</comment>
<evidence type="ECO:0000259" key="20">
    <source>
        <dbReference type="Pfam" id="PF04253"/>
    </source>
</evidence>
<dbReference type="EMBL" id="JACVVK020000140">
    <property type="protein sequence ID" value="KAK7489261.1"/>
    <property type="molecule type" value="Genomic_DNA"/>
</dbReference>
<accession>A0ABD0KQN3</accession>
<dbReference type="PANTHER" id="PTHR10404">
    <property type="entry name" value="N-ACETYLATED-ALPHA-LINKED ACIDIC DIPEPTIDASE"/>
    <property type="match status" value="1"/>
</dbReference>
<evidence type="ECO:0000256" key="2">
    <source>
        <dbReference type="ARBA" id="ARBA00004606"/>
    </source>
</evidence>
<keyword evidence="4" id="KW-0121">Carboxypeptidase</keyword>
<keyword evidence="9" id="KW-0862">Zinc</keyword>
<evidence type="ECO:0000256" key="18">
    <source>
        <dbReference type="SAM" id="Phobius"/>
    </source>
</evidence>
<evidence type="ECO:0000313" key="22">
    <source>
        <dbReference type="EMBL" id="KAK7489261.1"/>
    </source>
</evidence>
<comment type="caution">
    <text evidence="22">The sequence shown here is derived from an EMBL/GenBank/DDBJ whole genome shotgun (WGS) entry which is preliminary data.</text>
</comment>
<evidence type="ECO:0000256" key="5">
    <source>
        <dbReference type="ARBA" id="ARBA00022670"/>
    </source>
</evidence>
<evidence type="ECO:0000256" key="7">
    <source>
        <dbReference type="ARBA" id="ARBA00022723"/>
    </source>
</evidence>
<keyword evidence="6 18" id="KW-0812">Transmembrane</keyword>
<dbReference type="Pfam" id="PF04389">
    <property type="entry name" value="Peptidase_M28"/>
    <property type="match status" value="1"/>
</dbReference>
<keyword evidence="12" id="KW-0482">Metalloprotease</keyword>
<dbReference type="FunFam" id="1.20.930.40:FF:000001">
    <property type="entry name" value="N-acetylated-alpha-linked acidic dipeptidase 2"/>
    <property type="match status" value="1"/>
</dbReference>
<feature type="domain" description="Peptidase M28" evidence="21">
    <location>
        <begin position="307"/>
        <end position="508"/>
    </location>
</feature>
<dbReference type="Proteomes" id="UP001519460">
    <property type="component" value="Unassembled WGS sequence"/>
</dbReference>
<feature type="transmembrane region" description="Helical" evidence="18">
    <location>
        <begin position="23"/>
        <end position="44"/>
    </location>
</feature>
<feature type="non-terminal residue" evidence="22">
    <location>
        <position position="1"/>
    </location>
</feature>
<comment type="similarity">
    <text evidence="3">Belongs to the peptidase M28 family. M28B subfamily.</text>
</comment>
<dbReference type="InterPro" id="IPR046450">
    <property type="entry name" value="PA_dom_sf"/>
</dbReference>
<evidence type="ECO:0000256" key="1">
    <source>
        <dbReference type="ARBA" id="ARBA00001947"/>
    </source>
</evidence>
<evidence type="ECO:0000256" key="17">
    <source>
        <dbReference type="SAM" id="MobiDB-lite"/>
    </source>
</evidence>
<name>A0ABD0KQN3_9CAEN</name>
<comment type="subcellular location">
    <subcellularLocation>
        <location evidence="2">Membrane</location>
        <topology evidence="2">Single-pass type II membrane protein</topology>
    </subcellularLocation>
</comment>
<evidence type="ECO:0000256" key="4">
    <source>
        <dbReference type="ARBA" id="ARBA00022645"/>
    </source>
</evidence>
<dbReference type="SUPFAM" id="SSF47672">
    <property type="entry name" value="Transferrin receptor-like dimerisation domain"/>
    <property type="match status" value="1"/>
</dbReference>
<dbReference type="InterPro" id="IPR007484">
    <property type="entry name" value="Peptidase_M28"/>
</dbReference>
<dbReference type="InterPro" id="IPR003137">
    <property type="entry name" value="PA_domain"/>
</dbReference>
<dbReference type="AlphaFoldDB" id="A0ABD0KQN3"/>
<keyword evidence="8" id="KW-0378">Hydrolase</keyword>
<evidence type="ECO:0000256" key="11">
    <source>
        <dbReference type="ARBA" id="ARBA00022989"/>
    </source>
</evidence>
<dbReference type="GO" id="GO:0006508">
    <property type="term" value="P:proteolysis"/>
    <property type="evidence" value="ECO:0007669"/>
    <property type="project" value="UniProtKB-KW"/>
</dbReference>
<evidence type="ECO:0000256" key="13">
    <source>
        <dbReference type="ARBA" id="ARBA00023136"/>
    </source>
</evidence>
<evidence type="ECO:0000259" key="21">
    <source>
        <dbReference type="Pfam" id="PF04389"/>
    </source>
</evidence>
<evidence type="ECO:0000256" key="10">
    <source>
        <dbReference type="ARBA" id="ARBA00022968"/>
    </source>
</evidence>
<dbReference type="SUPFAM" id="SSF53187">
    <property type="entry name" value="Zn-dependent exopeptidases"/>
    <property type="match status" value="1"/>
</dbReference>
<dbReference type="Gene3D" id="3.50.30.30">
    <property type="match status" value="1"/>
</dbReference>